<evidence type="ECO:0000259" key="1">
    <source>
        <dbReference type="Pfam" id="PF14347"/>
    </source>
</evidence>
<dbReference type="Pfam" id="PF14347">
    <property type="entry name" value="DUF4399"/>
    <property type="match status" value="1"/>
</dbReference>
<sequence length="135" mass="14655">VDKKVSVQNMPTSPPSIKRVVSPTGSKIYFITPKNDEIVSNPVSLEFGSEGVEIVPSGQNKPATGHHHIIIDAELPNMNLPIPADDNYVHFGDGSSSTQLTLEPGIHTLQLLLGDFLHIPHDPPLYSEKITVTVE</sequence>
<gene>
    <name evidence="2" type="ORF">METZ01_LOCUS16023</name>
</gene>
<organism evidence="2">
    <name type="scientific">marine metagenome</name>
    <dbReference type="NCBI Taxonomy" id="408172"/>
    <lineage>
        <taxon>unclassified sequences</taxon>
        <taxon>metagenomes</taxon>
        <taxon>ecological metagenomes</taxon>
    </lineage>
</organism>
<reference evidence="2" key="1">
    <citation type="submission" date="2018-05" db="EMBL/GenBank/DDBJ databases">
        <authorList>
            <person name="Lanie J.A."/>
            <person name="Ng W.-L."/>
            <person name="Kazmierczak K.M."/>
            <person name="Andrzejewski T.M."/>
            <person name="Davidsen T.M."/>
            <person name="Wayne K.J."/>
            <person name="Tettelin H."/>
            <person name="Glass J.I."/>
            <person name="Rusch D."/>
            <person name="Podicherti R."/>
            <person name="Tsui H.-C.T."/>
            <person name="Winkler M.E."/>
        </authorList>
    </citation>
    <scope>NUCLEOTIDE SEQUENCE</scope>
</reference>
<feature type="non-terminal residue" evidence="2">
    <location>
        <position position="1"/>
    </location>
</feature>
<protein>
    <recommendedName>
        <fullName evidence="1">DUF4399 domain-containing protein</fullName>
    </recommendedName>
</protein>
<dbReference type="EMBL" id="UINC01000910">
    <property type="protein sequence ID" value="SUZ63169.1"/>
    <property type="molecule type" value="Genomic_DNA"/>
</dbReference>
<name>A0A381PAD0_9ZZZZ</name>
<evidence type="ECO:0000313" key="2">
    <source>
        <dbReference type="EMBL" id="SUZ63169.1"/>
    </source>
</evidence>
<proteinExistence type="predicted"/>
<dbReference type="InterPro" id="IPR025512">
    <property type="entry name" value="DUF4399"/>
</dbReference>
<dbReference type="AlphaFoldDB" id="A0A381PAD0"/>
<accession>A0A381PAD0</accession>
<feature type="domain" description="DUF4399" evidence="1">
    <location>
        <begin position="46"/>
        <end position="135"/>
    </location>
</feature>